<gene>
    <name evidence="2" type="ORF">EXU48_22270</name>
</gene>
<dbReference type="Pfam" id="PF00582">
    <property type="entry name" value="Usp"/>
    <property type="match status" value="1"/>
</dbReference>
<dbReference type="InterPro" id="IPR006016">
    <property type="entry name" value="UspA"/>
</dbReference>
<dbReference type="SUPFAM" id="SSF52402">
    <property type="entry name" value="Adenine nucleotide alpha hydrolases-like"/>
    <property type="match status" value="1"/>
</dbReference>
<comment type="caution">
    <text evidence="2">The sequence shown here is derived from an EMBL/GenBank/DDBJ whole genome shotgun (WGS) entry which is preliminary data.</text>
</comment>
<evidence type="ECO:0000259" key="1">
    <source>
        <dbReference type="Pfam" id="PF00582"/>
    </source>
</evidence>
<organism evidence="2 3">
    <name type="scientific">Occultella glacieicola</name>
    <dbReference type="NCBI Taxonomy" id="2518684"/>
    <lineage>
        <taxon>Bacteria</taxon>
        <taxon>Bacillati</taxon>
        <taxon>Actinomycetota</taxon>
        <taxon>Actinomycetes</taxon>
        <taxon>Micrococcales</taxon>
        <taxon>Ruaniaceae</taxon>
        <taxon>Occultella</taxon>
    </lineage>
</organism>
<protein>
    <submittedName>
        <fullName evidence="2">Universal stress protein</fullName>
    </submittedName>
</protein>
<dbReference type="Gene3D" id="3.40.50.12370">
    <property type="match status" value="1"/>
</dbReference>
<dbReference type="EMBL" id="SMNA01000015">
    <property type="protein sequence ID" value="TDE88816.1"/>
    <property type="molecule type" value="Genomic_DNA"/>
</dbReference>
<feature type="domain" description="UspA" evidence="1">
    <location>
        <begin position="16"/>
        <end position="162"/>
    </location>
</feature>
<reference evidence="2 3" key="1">
    <citation type="submission" date="2019-03" db="EMBL/GenBank/DDBJ databases">
        <title>Genomic features of bacteria from cold environments.</title>
        <authorList>
            <person name="Shen L."/>
        </authorList>
    </citation>
    <scope>NUCLEOTIDE SEQUENCE [LARGE SCALE GENOMIC DNA]</scope>
    <source>
        <strain evidence="3">T3246-1</strain>
    </source>
</reference>
<keyword evidence="3" id="KW-1185">Reference proteome</keyword>
<evidence type="ECO:0000313" key="2">
    <source>
        <dbReference type="EMBL" id="TDE88816.1"/>
    </source>
</evidence>
<dbReference type="Proteomes" id="UP000504882">
    <property type="component" value="Unassembled WGS sequence"/>
</dbReference>
<name>A0ABY2DXF3_9MICO</name>
<sequence>MRTSRPWSGDAPEHPLVVGVEPDQTPQVPTRAAEIAATMGTGLLCTWVDGTQIAASEGLVGIDGTLPTVPLDPDRADDDDTVELLVARLTGVLAPTGVPWALEYRIGEVTRGLAVAAAEHGASMIVVGTRRPGFGGWMNELIGGSVAGHLAHTQDVPVLVIPAKHDGAR</sequence>
<evidence type="ECO:0000313" key="3">
    <source>
        <dbReference type="Proteomes" id="UP000504882"/>
    </source>
</evidence>
<accession>A0ABY2DXF3</accession>
<proteinExistence type="predicted"/>
<dbReference type="RefSeq" id="WP_133109900.1">
    <property type="nucleotide sequence ID" value="NZ_SMNA01000015.1"/>
</dbReference>